<comment type="caution">
    <text evidence="1">The sequence shown here is derived from an EMBL/GenBank/DDBJ whole genome shotgun (WGS) entry which is preliminary data.</text>
</comment>
<dbReference type="RefSeq" id="WP_163300030.1">
    <property type="nucleotide sequence ID" value="NZ_JAAGRR010000257.1"/>
</dbReference>
<feature type="non-terminal residue" evidence="1">
    <location>
        <position position="25"/>
    </location>
</feature>
<dbReference type="AlphaFoldDB" id="A0A6N9TQU0"/>
<protein>
    <submittedName>
        <fullName evidence="1">DUF111 family protein</fullName>
    </submittedName>
</protein>
<dbReference type="Pfam" id="PF01969">
    <property type="entry name" value="Ni_insertion"/>
    <property type="match status" value="1"/>
</dbReference>
<dbReference type="InterPro" id="IPR002822">
    <property type="entry name" value="Ni_insertion"/>
</dbReference>
<evidence type="ECO:0000313" key="2">
    <source>
        <dbReference type="Proteomes" id="UP000469346"/>
    </source>
</evidence>
<dbReference type="Proteomes" id="UP000469346">
    <property type="component" value="Unassembled WGS sequence"/>
</dbReference>
<name>A0A6N9TQU0_DISTH</name>
<proteinExistence type="predicted"/>
<gene>
    <name evidence="1" type="ORF">G3N55_12440</name>
</gene>
<evidence type="ECO:0000313" key="1">
    <source>
        <dbReference type="EMBL" id="NDY43641.1"/>
    </source>
</evidence>
<sequence length="25" mass="2448">MKTAYLDCFSGVSGNMLLGALAGAG</sequence>
<keyword evidence="2" id="KW-1185">Reference proteome</keyword>
<organism evidence="1 2">
    <name type="scientific">Dissulfurirhabdus thermomarina</name>
    <dbReference type="NCBI Taxonomy" id="1765737"/>
    <lineage>
        <taxon>Bacteria</taxon>
        <taxon>Deltaproteobacteria</taxon>
        <taxon>Dissulfurirhabdaceae</taxon>
        <taxon>Dissulfurirhabdus</taxon>
    </lineage>
</organism>
<accession>A0A6N9TQU0</accession>
<dbReference type="EMBL" id="JAAGRR010000257">
    <property type="protein sequence ID" value="NDY43641.1"/>
    <property type="molecule type" value="Genomic_DNA"/>
</dbReference>
<reference evidence="1 2" key="1">
    <citation type="submission" date="2020-02" db="EMBL/GenBank/DDBJ databases">
        <title>Comparative genomics of sulfur disproportionating microorganisms.</title>
        <authorList>
            <person name="Ward L.M."/>
            <person name="Bertran E."/>
            <person name="Johnston D.T."/>
        </authorList>
    </citation>
    <scope>NUCLEOTIDE SEQUENCE [LARGE SCALE GENOMIC DNA]</scope>
    <source>
        <strain evidence="1 2">DSM 100025</strain>
    </source>
</reference>